<protein>
    <submittedName>
        <fullName evidence="1">Ribonucleotide reductase A</fullName>
    </submittedName>
</protein>
<proteinExistence type="predicted"/>
<evidence type="ECO:0000313" key="1">
    <source>
        <dbReference type="EMBL" id="XBS49245.1"/>
    </source>
</evidence>
<dbReference type="InterPro" id="IPR014729">
    <property type="entry name" value="Rossmann-like_a/b/a_fold"/>
</dbReference>
<sequence>MKETCVVTFGRINPVHRGHGLVFEKAQALQEQYNADLKIFLSTSTDAIKNPLPPELKMYYTEGFYPSVQENIYTEDNLFDIMRELDGKYLDVLFICGSDRLEPFQKTLDTYNGKLYNFCSIKAVQAGIDRNISRYSSTQMREFAKNEDFNSFSTFLPGNDDALKTKLFEDVIKYMRK</sequence>
<dbReference type="EMBL" id="PP777464">
    <property type="protein sequence ID" value="XBS49245.1"/>
    <property type="molecule type" value="Genomic_DNA"/>
</dbReference>
<dbReference type="SUPFAM" id="SSF52374">
    <property type="entry name" value="Nucleotidylyl transferase"/>
    <property type="match status" value="1"/>
</dbReference>
<dbReference type="Gene3D" id="3.40.50.620">
    <property type="entry name" value="HUPs"/>
    <property type="match status" value="1"/>
</dbReference>
<name>A0AAU7PGG6_9CAUD</name>
<reference evidence="1" key="1">
    <citation type="submission" date="2024-05" db="EMBL/GenBank/DDBJ databases">
        <authorList>
            <person name="Badawy S."/>
            <person name="Skurnik M."/>
        </authorList>
    </citation>
    <scope>NUCLEOTIDE SEQUENCE</scope>
</reference>
<accession>A0AAU7PGG6</accession>
<organism evidence="1">
    <name type="scientific">Escherichia phage fEgEco12</name>
    <dbReference type="NCBI Taxonomy" id="3158837"/>
    <lineage>
        <taxon>Viruses</taxon>
        <taxon>Duplodnaviria</taxon>
        <taxon>Heunggongvirae</taxon>
        <taxon>Uroviricota</taxon>
        <taxon>Caudoviricetes</taxon>
    </lineage>
</organism>